<dbReference type="PANTHER" id="PTHR43380:SF1">
    <property type="entry name" value="2-OXOISOVALERATE DEHYDROGENASE SUBUNIT ALPHA, MITOCHONDRIAL"/>
    <property type="match status" value="1"/>
</dbReference>
<evidence type="ECO:0000256" key="2">
    <source>
        <dbReference type="ARBA" id="ARBA00023002"/>
    </source>
</evidence>
<dbReference type="Pfam" id="PF00676">
    <property type="entry name" value="E1_dh"/>
    <property type="match status" value="1"/>
</dbReference>
<proteinExistence type="predicted"/>
<dbReference type="InterPro" id="IPR050771">
    <property type="entry name" value="Alpha-ketoacid_DH_E1_comp"/>
</dbReference>
<comment type="cofactor">
    <cofactor evidence="1">
        <name>thiamine diphosphate</name>
        <dbReference type="ChEBI" id="CHEBI:58937"/>
    </cofactor>
</comment>
<dbReference type="Gene3D" id="3.40.50.970">
    <property type="match status" value="1"/>
</dbReference>
<keyword evidence="2" id="KW-0560">Oxidoreductase</keyword>
<dbReference type="NCBIfam" id="TIGR03181">
    <property type="entry name" value="PDH_E1_alph_x"/>
    <property type="match status" value="1"/>
</dbReference>
<comment type="caution">
    <text evidence="5">The sequence shown here is derived from an EMBL/GenBank/DDBJ whole genome shotgun (WGS) entry which is preliminary data.</text>
</comment>
<evidence type="ECO:0000313" key="5">
    <source>
        <dbReference type="EMBL" id="MCH6470968.1"/>
    </source>
</evidence>
<feature type="domain" description="Dehydrogenase E1 component" evidence="4">
    <location>
        <begin position="51"/>
        <end position="329"/>
    </location>
</feature>
<dbReference type="PANTHER" id="PTHR43380">
    <property type="entry name" value="2-OXOISOVALERATE DEHYDROGENASE SUBUNIT ALPHA, MITOCHONDRIAL"/>
    <property type="match status" value="1"/>
</dbReference>
<dbReference type="RefSeq" id="WP_241056448.1">
    <property type="nucleotide sequence ID" value="NZ_JAKZBV010000001.1"/>
</dbReference>
<protein>
    <submittedName>
        <fullName evidence="5">Pyruvate dehydrogenase (Acetyl-transferring) E1 component subunit alpha</fullName>
    </submittedName>
</protein>
<reference evidence="5 6" key="1">
    <citation type="submission" date="2022-03" db="EMBL/GenBank/DDBJ databases">
        <title>Sinomonas sp. isolated from a soil.</title>
        <authorList>
            <person name="Han J."/>
            <person name="Kim D.-U."/>
        </authorList>
    </citation>
    <scope>NUCLEOTIDE SEQUENCE [LARGE SCALE GENOMIC DNA]</scope>
    <source>
        <strain evidence="5 6">5-5</strain>
    </source>
</reference>
<dbReference type="SUPFAM" id="SSF52518">
    <property type="entry name" value="Thiamin diphosphate-binding fold (THDP-binding)"/>
    <property type="match status" value="1"/>
</dbReference>
<keyword evidence="6" id="KW-1185">Reference proteome</keyword>
<dbReference type="Proteomes" id="UP001202922">
    <property type="component" value="Unassembled WGS sequence"/>
</dbReference>
<accession>A0ABS9U2N9</accession>
<keyword evidence="5" id="KW-0670">Pyruvate</keyword>
<keyword evidence="3" id="KW-0786">Thiamine pyrophosphate</keyword>
<gene>
    <name evidence="5" type="primary">pdhA</name>
    <name evidence="5" type="ORF">L0M17_13440</name>
</gene>
<evidence type="ECO:0000256" key="3">
    <source>
        <dbReference type="ARBA" id="ARBA00023052"/>
    </source>
</evidence>
<organism evidence="5 6">
    <name type="scientific">Sinomonas terrae</name>
    <dbReference type="NCBI Taxonomy" id="2908838"/>
    <lineage>
        <taxon>Bacteria</taxon>
        <taxon>Bacillati</taxon>
        <taxon>Actinomycetota</taxon>
        <taxon>Actinomycetes</taxon>
        <taxon>Micrococcales</taxon>
        <taxon>Micrococcaceae</taxon>
        <taxon>Sinomonas</taxon>
    </lineage>
</organism>
<dbReference type="InterPro" id="IPR001017">
    <property type="entry name" value="DH_E1"/>
</dbReference>
<dbReference type="InterPro" id="IPR029061">
    <property type="entry name" value="THDP-binding"/>
</dbReference>
<dbReference type="EMBL" id="JAKZBV010000001">
    <property type="protein sequence ID" value="MCH6470968.1"/>
    <property type="molecule type" value="Genomic_DNA"/>
</dbReference>
<sequence>MTAGHGGSPIQLLSPDGVRHPHERYDRFLADVDGRVEGADSAALLVSIYEDMVVARRIDAEGTALQRQGQLGLWPPFVGQEAAQIGSAHAIGPDDFIFPSYREIGVAYARGAELPDLVRQWRGNAHSGWDPFAMNMGPSQVVIGAQTLHAVGYAMGVLFDGAETAVVTYFGDGATSQGDVNESMVFAASFQAPVVFFCQNNQWAISEPVGVQAHVPIARRAPGFGISSVRVDGNDVLACLAATREALERARSGNGPSFIEAVTYRMGPHTTADDPTRYRDANELEDWKEKDPIARFEAYLASIGVVDDAVRARAAEKADSVAEAVREATIHMPDPEPESLFEHVYAGPQPVLERQRDHFERYRRGIEGGIGAGAATTAEGGR</sequence>
<dbReference type="InterPro" id="IPR017596">
    <property type="entry name" value="PdhA/BkdA"/>
</dbReference>
<name>A0ABS9U2N9_9MICC</name>
<evidence type="ECO:0000256" key="1">
    <source>
        <dbReference type="ARBA" id="ARBA00001964"/>
    </source>
</evidence>
<evidence type="ECO:0000313" key="6">
    <source>
        <dbReference type="Proteomes" id="UP001202922"/>
    </source>
</evidence>
<dbReference type="CDD" id="cd02000">
    <property type="entry name" value="TPP_E1_PDC_ADC_BCADC"/>
    <property type="match status" value="1"/>
</dbReference>
<evidence type="ECO:0000259" key="4">
    <source>
        <dbReference type="Pfam" id="PF00676"/>
    </source>
</evidence>